<gene>
    <name evidence="4" type="ORF">MNBD_ACTINO02-784</name>
</gene>
<feature type="region of interest" description="Disordered" evidence="1">
    <location>
        <begin position="171"/>
        <end position="191"/>
    </location>
</feature>
<dbReference type="PANTHER" id="PTHR43252">
    <property type="entry name" value="TRANSCRIPTIONAL REGULATOR YQJI"/>
    <property type="match status" value="1"/>
</dbReference>
<evidence type="ECO:0000259" key="2">
    <source>
        <dbReference type="Pfam" id="PF03551"/>
    </source>
</evidence>
<evidence type="ECO:0000256" key="1">
    <source>
        <dbReference type="SAM" id="MobiDB-lite"/>
    </source>
</evidence>
<feature type="domain" description="Transcription regulator PadR C-terminal" evidence="3">
    <location>
        <begin position="93"/>
        <end position="169"/>
    </location>
</feature>
<dbReference type="InterPro" id="IPR018309">
    <property type="entry name" value="Tscrpt_reg_PadR_C"/>
</dbReference>
<dbReference type="Pfam" id="PF10400">
    <property type="entry name" value="Vir_act_alpha_C"/>
    <property type="match status" value="1"/>
</dbReference>
<protein>
    <submittedName>
        <fullName evidence="4">Transcriptional regulator, PadR family</fullName>
    </submittedName>
</protein>
<dbReference type="Pfam" id="PF03551">
    <property type="entry name" value="PadR"/>
    <property type="match status" value="1"/>
</dbReference>
<proteinExistence type="predicted"/>
<sequence length="191" mass="22138">MGQILLDLAVLGLLRDTPLHGYELKRRLADLGFWRVSFGSLYPGLKRLERQGFIESLRDGGRKRTYQLVPAGQAHFEHLLIEETNTTEDERHFHLRLAFFRYLDGDTRIKSLDRRRNELVERLADSRRSMRLANGRGRERPDRYAKALMERGVRSTESDIAWLDQLIAAERSEQASPSSAEQSQGETQWAK</sequence>
<dbReference type="Gene3D" id="1.10.10.10">
    <property type="entry name" value="Winged helix-like DNA-binding domain superfamily/Winged helix DNA-binding domain"/>
    <property type="match status" value="1"/>
</dbReference>
<feature type="compositionally biased region" description="Low complexity" evidence="1">
    <location>
        <begin position="174"/>
        <end position="191"/>
    </location>
</feature>
<dbReference type="InterPro" id="IPR036390">
    <property type="entry name" value="WH_DNA-bd_sf"/>
</dbReference>
<reference evidence="4" key="1">
    <citation type="submission" date="2018-06" db="EMBL/GenBank/DDBJ databases">
        <authorList>
            <person name="Zhirakovskaya E."/>
        </authorList>
    </citation>
    <scope>NUCLEOTIDE SEQUENCE</scope>
</reference>
<dbReference type="InterPro" id="IPR036388">
    <property type="entry name" value="WH-like_DNA-bd_sf"/>
</dbReference>
<dbReference type="EMBL" id="UOEK01000252">
    <property type="protein sequence ID" value="VAW03153.1"/>
    <property type="molecule type" value="Genomic_DNA"/>
</dbReference>
<dbReference type="SUPFAM" id="SSF46785">
    <property type="entry name" value="Winged helix' DNA-binding domain"/>
    <property type="match status" value="1"/>
</dbReference>
<organism evidence="4">
    <name type="scientific">hydrothermal vent metagenome</name>
    <dbReference type="NCBI Taxonomy" id="652676"/>
    <lineage>
        <taxon>unclassified sequences</taxon>
        <taxon>metagenomes</taxon>
        <taxon>ecological metagenomes</taxon>
    </lineage>
</organism>
<accession>A0A3B0SG98</accession>
<dbReference type="PANTHER" id="PTHR43252:SF6">
    <property type="entry name" value="NEGATIVE TRANSCRIPTION REGULATOR PADR"/>
    <property type="match status" value="1"/>
</dbReference>
<evidence type="ECO:0000313" key="4">
    <source>
        <dbReference type="EMBL" id="VAW03153.1"/>
    </source>
</evidence>
<feature type="domain" description="Transcription regulator PadR N-terminal" evidence="2">
    <location>
        <begin position="10"/>
        <end position="77"/>
    </location>
</feature>
<name>A0A3B0SG98_9ZZZZ</name>
<evidence type="ECO:0000259" key="3">
    <source>
        <dbReference type="Pfam" id="PF10400"/>
    </source>
</evidence>
<dbReference type="InterPro" id="IPR005149">
    <property type="entry name" value="Tscrpt_reg_PadR_N"/>
</dbReference>
<dbReference type="AlphaFoldDB" id="A0A3B0SG98"/>